<dbReference type="PANTHER" id="PTHR39189">
    <property type="entry name" value="UPF0173 METAL-DEPENDENT HYDROLASE YTKL"/>
    <property type="match status" value="1"/>
</dbReference>
<dbReference type="Proteomes" id="UP000178510">
    <property type="component" value="Unassembled WGS sequence"/>
</dbReference>
<protein>
    <recommendedName>
        <fullName evidence="3">Lactamase</fullName>
    </recommendedName>
</protein>
<organism evidence="1 2">
    <name type="scientific">Candidatus Sungbacteria bacterium RIFCSPHIGHO2_02_FULL_52_23</name>
    <dbReference type="NCBI Taxonomy" id="1802274"/>
    <lineage>
        <taxon>Bacteria</taxon>
        <taxon>Candidatus Sungiibacteriota</taxon>
    </lineage>
</organism>
<sequence>MVITWYGQACFKIQSGDLVIAIDPFAKEIGFTPPRFKADVALVTHGHFDHANLETLAGEPFAITGPGEYEVKGIVVRGIETYHDASQGRERGLNTIYKIEVEGIKLLHLGDFGEEKLREETLEEIGDVDILFVPVGGVYTIEGDAAARVSRQIEPVIVIPMHYKLPGIKANLQGPEQFLKEMGVKDAEAQEKLTIKKKDIPEEGKTSVVLMKQG</sequence>
<proteinExistence type="predicted"/>
<dbReference type="Gene3D" id="3.60.15.10">
    <property type="entry name" value="Ribonuclease Z/Hydroxyacylglutathione hydrolase-like"/>
    <property type="match status" value="1"/>
</dbReference>
<comment type="caution">
    <text evidence="1">The sequence shown here is derived from an EMBL/GenBank/DDBJ whole genome shotgun (WGS) entry which is preliminary data.</text>
</comment>
<accession>A0A1G2KXV7</accession>
<gene>
    <name evidence="1" type="ORF">A3J58_03330</name>
</gene>
<dbReference type="AlphaFoldDB" id="A0A1G2KXV7"/>
<dbReference type="STRING" id="1802274.A3J58_03330"/>
<dbReference type="EMBL" id="MHQM01000008">
    <property type="protein sequence ID" value="OHA04230.1"/>
    <property type="molecule type" value="Genomic_DNA"/>
</dbReference>
<dbReference type="SUPFAM" id="SSF56281">
    <property type="entry name" value="Metallo-hydrolase/oxidoreductase"/>
    <property type="match status" value="1"/>
</dbReference>
<evidence type="ECO:0008006" key="3">
    <source>
        <dbReference type="Google" id="ProtNLM"/>
    </source>
</evidence>
<dbReference type="PANTHER" id="PTHR39189:SF1">
    <property type="entry name" value="UPF0173 METAL-DEPENDENT HYDROLASE YTKL"/>
    <property type="match status" value="1"/>
</dbReference>
<reference evidence="1 2" key="1">
    <citation type="journal article" date="2016" name="Nat. Commun.">
        <title>Thousands of microbial genomes shed light on interconnected biogeochemical processes in an aquifer system.</title>
        <authorList>
            <person name="Anantharaman K."/>
            <person name="Brown C.T."/>
            <person name="Hug L.A."/>
            <person name="Sharon I."/>
            <person name="Castelle C.J."/>
            <person name="Probst A.J."/>
            <person name="Thomas B.C."/>
            <person name="Singh A."/>
            <person name="Wilkins M.J."/>
            <person name="Karaoz U."/>
            <person name="Brodie E.L."/>
            <person name="Williams K.H."/>
            <person name="Hubbard S.S."/>
            <person name="Banfield J.F."/>
        </authorList>
    </citation>
    <scope>NUCLEOTIDE SEQUENCE [LARGE SCALE GENOMIC DNA]</scope>
</reference>
<dbReference type="InterPro" id="IPR036866">
    <property type="entry name" value="RibonucZ/Hydroxyglut_hydro"/>
</dbReference>
<name>A0A1G2KXV7_9BACT</name>
<dbReference type="Pfam" id="PF13483">
    <property type="entry name" value="Lactamase_B_3"/>
    <property type="match status" value="1"/>
</dbReference>
<evidence type="ECO:0000313" key="1">
    <source>
        <dbReference type="EMBL" id="OHA04230.1"/>
    </source>
</evidence>
<evidence type="ECO:0000313" key="2">
    <source>
        <dbReference type="Proteomes" id="UP000178510"/>
    </source>
</evidence>